<dbReference type="GeneID" id="115877212"/>
<feature type="compositionally biased region" description="Polar residues" evidence="1">
    <location>
        <begin position="1"/>
        <end position="22"/>
    </location>
</feature>
<proteinExistence type="predicted"/>
<dbReference type="AlphaFoldDB" id="A0A6J2XDL3"/>
<protein>
    <submittedName>
        <fullName evidence="3">Uncharacterized protein LOC115877212</fullName>
    </submittedName>
</protein>
<dbReference type="PANTHER" id="PTHR10773">
    <property type="entry name" value="DNA-DIRECTED RNA POLYMERASES I, II, AND III SUBUNIT RPABC2"/>
    <property type="match status" value="1"/>
</dbReference>
<gene>
    <name evidence="3" type="primary">LOC115877212</name>
</gene>
<name>A0A6J2XDL3_SITOR</name>
<dbReference type="InParanoid" id="A0A6J2XDL3"/>
<dbReference type="KEGG" id="soy:115877212"/>
<dbReference type="PANTHER" id="PTHR10773:SF19">
    <property type="match status" value="1"/>
</dbReference>
<evidence type="ECO:0000313" key="3">
    <source>
        <dbReference type="RefSeq" id="XP_030749231.1"/>
    </source>
</evidence>
<evidence type="ECO:0000313" key="2">
    <source>
        <dbReference type="Proteomes" id="UP000504635"/>
    </source>
</evidence>
<dbReference type="OrthoDB" id="6704657at2759"/>
<dbReference type="RefSeq" id="XP_030749231.1">
    <property type="nucleotide sequence ID" value="XM_030893371.1"/>
</dbReference>
<feature type="region of interest" description="Disordered" evidence="1">
    <location>
        <begin position="1"/>
        <end position="36"/>
    </location>
</feature>
<reference evidence="3" key="1">
    <citation type="submission" date="2025-08" db="UniProtKB">
        <authorList>
            <consortium name="RefSeq"/>
        </authorList>
    </citation>
    <scope>IDENTIFICATION</scope>
    <source>
        <tissue evidence="3">Gonads</tissue>
    </source>
</reference>
<accession>A0A6J2XDL3</accession>
<keyword evidence="2" id="KW-1185">Reference proteome</keyword>
<dbReference type="Proteomes" id="UP000504635">
    <property type="component" value="Unplaced"/>
</dbReference>
<evidence type="ECO:0000256" key="1">
    <source>
        <dbReference type="SAM" id="MobiDB-lite"/>
    </source>
</evidence>
<organism evidence="2 3">
    <name type="scientific">Sitophilus oryzae</name>
    <name type="common">Rice weevil</name>
    <name type="synonym">Curculio oryzae</name>
    <dbReference type="NCBI Taxonomy" id="7048"/>
    <lineage>
        <taxon>Eukaryota</taxon>
        <taxon>Metazoa</taxon>
        <taxon>Ecdysozoa</taxon>
        <taxon>Arthropoda</taxon>
        <taxon>Hexapoda</taxon>
        <taxon>Insecta</taxon>
        <taxon>Pterygota</taxon>
        <taxon>Neoptera</taxon>
        <taxon>Endopterygota</taxon>
        <taxon>Coleoptera</taxon>
        <taxon>Polyphaga</taxon>
        <taxon>Cucujiformia</taxon>
        <taxon>Curculionidae</taxon>
        <taxon>Dryophthorinae</taxon>
        <taxon>Sitophilus</taxon>
    </lineage>
</organism>
<sequence length="330" mass="38010">MLMSGNNSSFEQENPCNDSGSSFKPLDTDVQSDSSSDDLPLARLIIDKRPKCDLLKPKKSSSKRQCNLIGEEDRQQMFQRFLFEMDWKQRKTFVAAMVTKSETKQKTTKQKSRRQTTFSYHLRIGENLFAVCKKLFLSTLGLNEWSVSNWVRNSNAGIPNIIEKYQEKTASTSKLYLEPIFRSYSEVYEIYNKEVESPSGKDVFVAEIKKLNIDIFHPSKDQCDLCFSNKLSHGDNETYNIHIEEKNKARREKEKDKEDSVAENAVTAFTVDVQAVLLVPQLHASMLYFKQKLACHNYTIYNIATKAVVCYVWHDGEAKVAWKATVLRHV</sequence>